<dbReference type="InterPro" id="IPR001017">
    <property type="entry name" value="DH_E1"/>
</dbReference>
<dbReference type="InterPro" id="IPR017596">
    <property type="entry name" value="PdhA/BkdA"/>
</dbReference>
<dbReference type="eggNOG" id="COG1071">
    <property type="taxonomic scope" value="Bacteria"/>
</dbReference>
<dbReference type="CDD" id="cd02000">
    <property type="entry name" value="TPP_E1_PDC_ADC_BCADC"/>
    <property type="match status" value="1"/>
</dbReference>
<dbReference type="EMBL" id="AYJU01000001">
    <property type="protein sequence ID" value="EST55841.1"/>
    <property type="molecule type" value="Genomic_DNA"/>
</dbReference>
<comment type="catalytic activity">
    <reaction evidence="9 10">
        <text>N(6)-[(R)-lipoyl]-L-lysyl-[protein] + pyruvate + H(+) = N(6)-[(R)-S(8)-acetyldihydrolipoyl]-L-lysyl-[protein] + CO2</text>
        <dbReference type="Rhea" id="RHEA:19189"/>
        <dbReference type="Rhea" id="RHEA-COMP:10474"/>
        <dbReference type="Rhea" id="RHEA-COMP:10478"/>
        <dbReference type="ChEBI" id="CHEBI:15361"/>
        <dbReference type="ChEBI" id="CHEBI:15378"/>
        <dbReference type="ChEBI" id="CHEBI:16526"/>
        <dbReference type="ChEBI" id="CHEBI:83099"/>
        <dbReference type="ChEBI" id="CHEBI:83111"/>
        <dbReference type="EC" id="1.2.4.1"/>
    </reaction>
</comment>
<evidence type="ECO:0000259" key="11">
    <source>
        <dbReference type="Pfam" id="PF00676"/>
    </source>
</evidence>
<evidence type="ECO:0000256" key="5">
    <source>
        <dbReference type="ARBA" id="ARBA00023002"/>
    </source>
</evidence>
<evidence type="ECO:0000313" key="12">
    <source>
        <dbReference type="EMBL" id="EST55841.1"/>
    </source>
</evidence>
<gene>
    <name evidence="12" type="ORF">T458_00530</name>
</gene>
<evidence type="ECO:0000256" key="10">
    <source>
        <dbReference type="RuleBase" id="RU366007"/>
    </source>
</evidence>
<dbReference type="InterPro" id="IPR050771">
    <property type="entry name" value="Alpha-ketoacid_DH_E1_comp"/>
</dbReference>
<evidence type="ECO:0000256" key="9">
    <source>
        <dbReference type="ARBA" id="ARBA00051231"/>
    </source>
</evidence>
<dbReference type="InterPro" id="IPR029061">
    <property type="entry name" value="THDP-binding"/>
</dbReference>
<dbReference type="NCBIfam" id="TIGR03181">
    <property type="entry name" value="PDH_E1_alph_x"/>
    <property type="match status" value="1"/>
</dbReference>
<accession>V6MB87</accession>
<keyword evidence="13" id="KW-1185">Reference proteome</keyword>
<dbReference type="EC" id="1.2.4.1" evidence="3 10"/>
<keyword evidence="6 10" id="KW-0786">Thiamine pyrophosphate</keyword>
<comment type="caution">
    <text evidence="12">The sequence shown here is derived from an EMBL/GenBank/DDBJ whole genome shotgun (WGS) entry which is preliminary data.</text>
</comment>
<comment type="cofactor">
    <cofactor evidence="1 10">
        <name>thiamine diphosphate</name>
        <dbReference type="ChEBI" id="CHEBI:58937"/>
    </cofactor>
</comment>
<evidence type="ECO:0000256" key="7">
    <source>
        <dbReference type="ARBA" id="ARBA00023317"/>
    </source>
</evidence>
<evidence type="ECO:0000256" key="4">
    <source>
        <dbReference type="ARBA" id="ARBA00014159"/>
    </source>
</evidence>
<name>V6MB87_9BACL</name>
<dbReference type="PATRIC" id="fig|1408254.3.peg.109"/>
<keyword evidence="7 10" id="KW-0670">Pyruvate</keyword>
<evidence type="ECO:0000256" key="8">
    <source>
        <dbReference type="ARBA" id="ARBA00025211"/>
    </source>
</evidence>
<dbReference type="PANTHER" id="PTHR43380:SF1">
    <property type="entry name" value="2-OXOISOVALERATE DEHYDROGENASE SUBUNIT ALPHA, MITOCHONDRIAL"/>
    <property type="match status" value="1"/>
</dbReference>
<evidence type="ECO:0000256" key="3">
    <source>
        <dbReference type="ARBA" id="ARBA00012281"/>
    </source>
</evidence>
<dbReference type="AlphaFoldDB" id="V6MB87"/>
<evidence type="ECO:0000256" key="2">
    <source>
        <dbReference type="ARBA" id="ARBA00011870"/>
    </source>
</evidence>
<keyword evidence="5 10" id="KW-0560">Oxidoreductase</keyword>
<evidence type="ECO:0000256" key="6">
    <source>
        <dbReference type="ARBA" id="ARBA00023052"/>
    </source>
</evidence>
<dbReference type="SUPFAM" id="SSF52518">
    <property type="entry name" value="Thiamin diphosphate-binding fold (THDP-binding)"/>
    <property type="match status" value="1"/>
</dbReference>
<dbReference type="HOGENOM" id="CLU_029393_1_0_9"/>
<dbReference type="Pfam" id="PF00676">
    <property type="entry name" value="E1_dh"/>
    <property type="match status" value="1"/>
</dbReference>
<dbReference type="GO" id="GO:0009083">
    <property type="term" value="P:branched-chain amino acid catabolic process"/>
    <property type="evidence" value="ECO:0007669"/>
    <property type="project" value="TreeGrafter"/>
</dbReference>
<reference evidence="12 13" key="1">
    <citation type="journal article" date="2014" name="Genome Announc.">
        <title>Draft Genome Sequence of Brevibacillus panacihumi Strain W25, a Halotolerant Hydrocarbon-Degrading Bacterium.</title>
        <authorList>
            <person name="Wang X."/>
            <person name="Jin D."/>
            <person name="Zhou L."/>
            <person name="Wu L."/>
            <person name="An W."/>
            <person name="Chen Y."/>
            <person name="Zhao L."/>
        </authorList>
    </citation>
    <scope>NUCLEOTIDE SEQUENCE [LARGE SCALE GENOMIC DNA]</scope>
    <source>
        <strain evidence="12 13">W25</strain>
    </source>
</reference>
<comment type="function">
    <text evidence="8 10">The pyruvate dehydrogenase complex catalyzes the overall conversion of pyruvate to acetyl-CoA and CO(2). It contains multiple copies of three enzymatic components: pyruvate dehydrogenase (E1), dihydrolipoamide acetyltransferase (E2) and lipoamide dehydrogenase (E3).</text>
</comment>
<feature type="domain" description="Dehydrogenase E1 component" evidence="11">
    <location>
        <begin position="49"/>
        <end position="339"/>
    </location>
</feature>
<evidence type="ECO:0000256" key="1">
    <source>
        <dbReference type="ARBA" id="ARBA00001964"/>
    </source>
</evidence>
<dbReference type="GO" id="GO:0004739">
    <property type="term" value="F:pyruvate dehydrogenase (acetyl-transferring) activity"/>
    <property type="evidence" value="ECO:0007669"/>
    <property type="project" value="UniProtKB-UniRule"/>
</dbReference>
<organism evidence="12 13">
    <name type="scientific">Brevibacillus panacihumi W25</name>
    <dbReference type="NCBI Taxonomy" id="1408254"/>
    <lineage>
        <taxon>Bacteria</taxon>
        <taxon>Bacillati</taxon>
        <taxon>Bacillota</taxon>
        <taxon>Bacilli</taxon>
        <taxon>Bacillales</taxon>
        <taxon>Paenibacillaceae</taxon>
        <taxon>Brevibacillus</taxon>
    </lineage>
</organism>
<protein>
    <recommendedName>
        <fullName evidence="4 10">Pyruvate dehydrogenase E1 component subunit alpha</fullName>
        <ecNumber evidence="3 10">1.2.4.1</ecNumber>
    </recommendedName>
</protein>
<proteinExistence type="predicted"/>
<dbReference type="Proteomes" id="UP000017973">
    <property type="component" value="Unassembled WGS sequence"/>
</dbReference>
<dbReference type="Gene3D" id="3.40.50.970">
    <property type="match status" value="1"/>
</dbReference>
<dbReference type="PANTHER" id="PTHR43380">
    <property type="entry name" value="2-OXOISOVALERATE DEHYDROGENASE SUBUNIT ALPHA, MITOCHONDRIAL"/>
    <property type="match status" value="1"/>
</dbReference>
<comment type="subunit">
    <text evidence="2 10">Heterodimer of an alpha and a beta chain.</text>
</comment>
<sequence length="372" mass="42424">MMVYSENQRKSFDETTISADMYQVLSEQGDLLSSLDGKIDDSLMLHMYEKMLLVRLFDRKSVNLQRQGRMGTYAPFEGQEASQVGSALALSPGDWMFPTYRDHAAAIVHGQDLYRIFLYWMGHVEGSICPEGKRIMPPCVPIATQMVHAVGTAWASKRKGEKTASIAYFGDGATSEGDFHEALNFAGVFKTPTIFFCQNNGYAISVPFEKQSASKTIAQRAAAYDIPGIRVDGNDIFAVYLMVKEAVERGLRGEGPTLIEAITFRYGAHTTADDPKKYRDQETLSQEWREKRDPLARLQKLLQKRGIWNEKLEEQWLAQMNEQIDLHLEKAERYPKADPVGMFEHVYAEMPWNIREQQEECRSFFKKDVKIS</sequence>
<evidence type="ECO:0000313" key="13">
    <source>
        <dbReference type="Proteomes" id="UP000017973"/>
    </source>
</evidence>
<dbReference type="STRING" id="1408254.T458_00530"/>